<dbReference type="KEGG" id="fte:Fluta_3550"/>
<keyword evidence="5 10" id="KW-0315">Glutamine amidotransferase</keyword>
<dbReference type="PIRSF" id="PIRSF000495">
    <property type="entry name" value="Amidotransf_hisH"/>
    <property type="match status" value="1"/>
</dbReference>
<comment type="subcellular location">
    <subcellularLocation>
        <location evidence="10">Cytoplasm</location>
    </subcellularLocation>
</comment>
<feature type="active site" evidence="10 11">
    <location>
        <position position="170"/>
    </location>
</feature>
<dbReference type="eggNOG" id="COG0118">
    <property type="taxonomic scope" value="Bacteria"/>
</dbReference>
<evidence type="ECO:0000256" key="5">
    <source>
        <dbReference type="ARBA" id="ARBA00022962"/>
    </source>
</evidence>
<organism evidence="13 14">
    <name type="scientific">Fluviicola taffensis (strain DSM 16823 / NCIMB 13979 / RW262)</name>
    <dbReference type="NCBI Taxonomy" id="755732"/>
    <lineage>
        <taxon>Bacteria</taxon>
        <taxon>Pseudomonadati</taxon>
        <taxon>Bacteroidota</taxon>
        <taxon>Flavobacteriia</taxon>
        <taxon>Flavobacteriales</taxon>
        <taxon>Crocinitomicaceae</taxon>
        <taxon>Fluviicola</taxon>
    </lineage>
</organism>
<keyword evidence="4 10" id="KW-0378">Hydrolase</keyword>
<reference evidence="14" key="2">
    <citation type="submission" date="2011-02" db="EMBL/GenBank/DDBJ databases">
        <title>The complete genome of Fluviicola taffensis DSM 16823.</title>
        <authorList>
            <consortium name="US DOE Joint Genome Institute (JGI-PGF)"/>
            <person name="Lucas S."/>
            <person name="Copeland A."/>
            <person name="Lapidus A."/>
            <person name="Bruce D."/>
            <person name="Goodwin L."/>
            <person name="Pitluck S."/>
            <person name="Kyrpides N."/>
            <person name="Mavromatis K."/>
            <person name="Ivanova N."/>
            <person name="Mikhailova N."/>
            <person name="Pagani I."/>
            <person name="Chertkov O."/>
            <person name="Detter J.C."/>
            <person name="Han C."/>
            <person name="Tapia R."/>
            <person name="Land M."/>
            <person name="Hauser L."/>
            <person name="Markowitz V."/>
            <person name="Cheng J.-F."/>
            <person name="Hugenholtz P."/>
            <person name="Woyke T."/>
            <person name="Wu D."/>
            <person name="Tindall B."/>
            <person name="Pomrenke H.G."/>
            <person name="Brambilla E."/>
            <person name="Klenk H.-P."/>
            <person name="Eisen J.A."/>
        </authorList>
    </citation>
    <scope>NUCLEOTIDE SEQUENCE [LARGE SCALE GENOMIC DNA]</scope>
    <source>
        <strain evidence="14">DSM 16823 / RW262 / RW262</strain>
    </source>
</reference>
<dbReference type="SUPFAM" id="SSF52317">
    <property type="entry name" value="Class I glutamine amidotransferase-like"/>
    <property type="match status" value="1"/>
</dbReference>
<evidence type="ECO:0000256" key="1">
    <source>
        <dbReference type="ARBA" id="ARBA00005091"/>
    </source>
</evidence>
<dbReference type="MEROPS" id="C26.965"/>
<dbReference type="UniPathway" id="UPA00031">
    <property type="reaction ID" value="UER00010"/>
</dbReference>
<evidence type="ECO:0000256" key="6">
    <source>
        <dbReference type="ARBA" id="ARBA00023102"/>
    </source>
</evidence>
<feature type="active site" evidence="10 11">
    <location>
        <position position="172"/>
    </location>
</feature>
<evidence type="ECO:0000259" key="12">
    <source>
        <dbReference type="Pfam" id="PF00117"/>
    </source>
</evidence>
<gene>
    <name evidence="10" type="primary">hisH</name>
    <name evidence="13" type="ordered locus">Fluta_3550</name>
</gene>
<dbReference type="GO" id="GO:0016829">
    <property type="term" value="F:lyase activity"/>
    <property type="evidence" value="ECO:0007669"/>
    <property type="project" value="UniProtKB-KW"/>
</dbReference>
<evidence type="ECO:0000256" key="3">
    <source>
        <dbReference type="ARBA" id="ARBA00022605"/>
    </source>
</evidence>
<dbReference type="OrthoDB" id="9807137at2"/>
<dbReference type="GO" id="GO:0004359">
    <property type="term" value="F:glutaminase activity"/>
    <property type="evidence" value="ECO:0007669"/>
    <property type="project" value="UniProtKB-EC"/>
</dbReference>
<comment type="catalytic activity">
    <reaction evidence="9 10">
        <text>L-glutamine + H2O = L-glutamate + NH4(+)</text>
        <dbReference type="Rhea" id="RHEA:15889"/>
        <dbReference type="ChEBI" id="CHEBI:15377"/>
        <dbReference type="ChEBI" id="CHEBI:28938"/>
        <dbReference type="ChEBI" id="CHEBI:29985"/>
        <dbReference type="ChEBI" id="CHEBI:58359"/>
        <dbReference type="EC" id="3.5.1.2"/>
    </reaction>
</comment>
<evidence type="ECO:0000256" key="4">
    <source>
        <dbReference type="ARBA" id="ARBA00022801"/>
    </source>
</evidence>
<keyword evidence="14" id="KW-1185">Reference proteome</keyword>
<evidence type="ECO:0000313" key="13">
    <source>
        <dbReference type="EMBL" id="AEA45519.1"/>
    </source>
</evidence>
<dbReference type="EC" id="3.5.1.2" evidence="10"/>
<dbReference type="GO" id="GO:0005737">
    <property type="term" value="C:cytoplasm"/>
    <property type="evidence" value="ECO:0007669"/>
    <property type="project" value="UniProtKB-SubCell"/>
</dbReference>
<reference evidence="13 14" key="1">
    <citation type="journal article" date="2011" name="Stand. Genomic Sci.">
        <title>Complete genome sequence of the gliding freshwater bacterium Fluviicola taffensis type strain (RW262).</title>
        <authorList>
            <person name="Woyke T."/>
            <person name="Chertkov O."/>
            <person name="Lapidus A."/>
            <person name="Nolan M."/>
            <person name="Lucas S."/>
            <person name="Del Rio T.G."/>
            <person name="Tice H."/>
            <person name="Cheng J.F."/>
            <person name="Tapia R."/>
            <person name="Han C."/>
            <person name="Goodwin L."/>
            <person name="Pitluck S."/>
            <person name="Liolios K."/>
            <person name="Pagani I."/>
            <person name="Ivanova N."/>
            <person name="Huntemann M."/>
            <person name="Mavromatis K."/>
            <person name="Mikhailova N."/>
            <person name="Pati A."/>
            <person name="Chen A."/>
            <person name="Palaniappan K."/>
            <person name="Land M."/>
            <person name="Hauser L."/>
            <person name="Brambilla E.M."/>
            <person name="Rohde M."/>
            <person name="Mwirichia R."/>
            <person name="Sikorski J."/>
            <person name="Tindall B.J."/>
            <person name="Goker M."/>
            <person name="Bristow J."/>
            <person name="Eisen J.A."/>
            <person name="Markowitz V."/>
            <person name="Hugenholtz P."/>
            <person name="Klenk H.P."/>
            <person name="Kyrpides N.C."/>
        </authorList>
    </citation>
    <scope>NUCLEOTIDE SEQUENCE [LARGE SCALE GENOMIC DNA]</scope>
    <source>
        <strain evidence="14">DSM 16823 / RW262 / RW262</strain>
    </source>
</reference>
<dbReference type="EMBL" id="CP002542">
    <property type="protein sequence ID" value="AEA45519.1"/>
    <property type="molecule type" value="Genomic_DNA"/>
</dbReference>
<evidence type="ECO:0000256" key="2">
    <source>
        <dbReference type="ARBA" id="ARBA00011152"/>
    </source>
</evidence>
<feature type="active site" description="Nucleophile" evidence="10 11">
    <location>
        <position position="77"/>
    </location>
</feature>
<dbReference type="Proteomes" id="UP000007463">
    <property type="component" value="Chromosome"/>
</dbReference>
<evidence type="ECO:0000256" key="8">
    <source>
        <dbReference type="ARBA" id="ARBA00047838"/>
    </source>
</evidence>
<keyword evidence="6 10" id="KW-0368">Histidine biosynthesis</keyword>
<accession>F2IDA4</accession>
<keyword evidence="10" id="KW-0963">Cytoplasm</keyword>
<dbReference type="PRINTS" id="PR00097">
    <property type="entry name" value="ANTSNTHASEII"/>
</dbReference>
<evidence type="ECO:0000256" key="9">
    <source>
        <dbReference type="ARBA" id="ARBA00049534"/>
    </source>
</evidence>
<keyword evidence="3 10" id="KW-0028">Amino-acid biosynthesis</keyword>
<comment type="subunit">
    <text evidence="2 10">Heterodimer of HisH and HisF.</text>
</comment>
<dbReference type="STRING" id="755732.Fluta_3550"/>
<dbReference type="RefSeq" id="WP_013688286.1">
    <property type="nucleotide sequence ID" value="NC_015321.1"/>
</dbReference>
<dbReference type="PANTHER" id="PTHR42701">
    <property type="entry name" value="IMIDAZOLE GLYCEROL PHOSPHATE SYNTHASE SUBUNIT HISH"/>
    <property type="match status" value="1"/>
</dbReference>
<proteinExistence type="inferred from homology"/>
<dbReference type="InterPro" id="IPR029062">
    <property type="entry name" value="Class_I_gatase-like"/>
</dbReference>
<dbReference type="PANTHER" id="PTHR42701:SF1">
    <property type="entry name" value="IMIDAZOLE GLYCEROL PHOSPHATE SYNTHASE SUBUNIT HISH"/>
    <property type="match status" value="1"/>
</dbReference>
<name>F2IDA4_FLUTR</name>
<dbReference type="AlphaFoldDB" id="F2IDA4"/>
<keyword evidence="7 10" id="KW-0456">Lyase</keyword>
<dbReference type="PROSITE" id="PS51273">
    <property type="entry name" value="GATASE_TYPE_1"/>
    <property type="match status" value="1"/>
</dbReference>
<evidence type="ECO:0000313" key="14">
    <source>
        <dbReference type="Proteomes" id="UP000007463"/>
    </source>
</evidence>
<sequence>MKVVIIDYGAGNIFSVQQAFKRLGIEATLSNEEAEIRTATHVIFPGVGHAKSAMEQLKSTGLDKMIPTLKQPVLGICLGMQLMCGWNEEGNLDGLGIFQARIQLIKSQFPDYPIPHMGWNDVQLNGKSETFYFVHSYVAEICEETSGITSYPTPFSAALKKDNFYGVQFHPEKSGVAGENLLNQFLAE</sequence>
<comment type="catalytic activity">
    <reaction evidence="8 10">
        <text>5-[(5-phospho-1-deoxy-D-ribulos-1-ylimino)methylamino]-1-(5-phospho-beta-D-ribosyl)imidazole-4-carboxamide + L-glutamine = D-erythro-1-(imidazol-4-yl)glycerol 3-phosphate + 5-amino-1-(5-phospho-beta-D-ribosyl)imidazole-4-carboxamide + L-glutamate + H(+)</text>
        <dbReference type="Rhea" id="RHEA:24793"/>
        <dbReference type="ChEBI" id="CHEBI:15378"/>
        <dbReference type="ChEBI" id="CHEBI:29985"/>
        <dbReference type="ChEBI" id="CHEBI:58278"/>
        <dbReference type="ChEBI" id="CHEBI:58359"/>
        <dbReference type="ChEBI" id="CHEBI:58475"/>
        <dbReference type="ChEBI" id="CHEBI:58525"/>
        <dbReference type="EC" id="4.3.2.10"/>
    </reaction>
</comment>
<evidence type="ECO:0000256" key="11">
    <source>
        <dbReference type="PIRSR" id="PIRSR000495-1"/>
    </source>
</evidence>
<dbReference type="InterPro" id="IPR017926">
    <property type="entry name" value="GATASE"/>
</dbReference>
<comment type="function">
    <text evidence="10">IGPS catalyzes the conversion of PRFAR and glutamine to IGP, AICAR and glutamate. The HisH subunit catalyzes the hydrolysis of glutamine to glutamate and ammonia as part of the synthesis of IGP and AICAR. The resulting ammonia molecule is channeled to the active site of HisF.</text>
</comment>
<dbReference type="HAMAP" id="MF_00278">
    <property type="entry name" value="HisH"/>
    <property type="match status" value="1"/>
</dbReference>
<evidence type="ECO:0000256" key="10">
    <source>
        <dbReference type="HAMAP-Rule" id="MF_00278"/>
    </source>
</evidence>
<dbReference type="InterPro" id="IPR010139">
    <property type="entry name" value="Imidazole-glycPsynth_HisH"/>
</dbReference>
<dbReference type="NCBIfam" id="TIGR01855">
    <property type="entry name" value="IMP_synth_hisH"/>
    <property type="match status" value="1"/>
</dbReference>
<protein>
    <recommendedName>
        <fullName evidence="10">Imidazole glycerol phosphate synthase subunit HisH</fullName>
        <ecNumber evidence="10">4.3.2.10</ecNumber>
    </recommendedName>
    <alternativeName>
        <fullName evidence="10">IGP synthase glutaminase subunit</fullName>
        <ecNumber evidence="10">3.5.1.2</ecNumber>
    </alternativeName>
    <alternativeName>
        <fullName evidence="10">IGP synthase subunit HisH</fullName>
    </alternativeName>
    <alternativeName>
        <fullName evidence="10">ImGP synthase subunit HisH</fullName>
        <shortName evidence="10">IGPS subunit HisH</shortName>
    </alternativeName>
</protein>
<comment type="pathway">
    <text evidence="1 10">Amino-acid biosynthesis; L-histidine biosynthesis; L-histidine from 5-phospho-alpha-D-ribose 1-diphosphate: step 5/9.</text>
</comment>
<dbReference type="EC" id="4.3.2.10" evidence="10"/>
<feature type="domain" description="Glutamine amidotransferase" evidence="12">
    <location>
        <begin position="4"/>
        <end position="186"/>
    </location>
</feature>
<dbReference type="GO" id="GO:0000107">
    <property type="term" value="F:imidazoleglycerol-phosphate synthase activity"/>
    <property type="evidence" value="ECO:0007669"/>
    <property type="project" value="UniProtKB-UniRule"/>
</dbReference>
<evidence type="ECO:0000256" key="7">
    <source>
        <dbReference type="ARBA" id="ARBA00023239"/>
    </source>
</evidence>
<dbReference type="Pfam" id="PF00117">
    <property type="entry name" value="GATase"/>
    <property type="match status" value="1"/>
</dbReference>
<dbReference type="HOGENOM" id="CLU_071837_0_0_10"/>
<dbReference type="Gene3D" id="3.40.50.880">
    <property type="match status" value="1"/>
</dbReference>
<dbReference type="GO" id="GO:0000105">
    <property type="term" value="P:L-histidine biosynthetic process"/>
    <property type="evidence" value="ECO:0007669"/>
    <property type="project" value="UniProtKB-UniRule"/>
</dbReference>
<dbReference type="CDD" id="cd01748">
    <property type="entry name" value="GATase1_IGP_Synthase"/>
    <property type="match status" value="1"/>
</dbReference>